<accession>A0A378JTH7</accession>
<proteinExistence type="predicted"/>
<keyword evidence="1" id="KW-0812">Transmembrane</keyword>
<protein>
    <recommendedName>
        <fullName evidence="6">Transmembrane protein</fullName>
    </recommendedName>
</protein>
<dbReference type="Proteomes" id="UP000054985">
    <property type="component" value="Unassembled WGS sequence"/>
</dbReference>
<reference evidence="2 4" key="1">
    <citation type="submission" date="2015-11" db="EMBL/GenBank/DDBJ databases">
        <title>Genomic analysis of 38 Legionella species identifies large and diverse effector repertoires.</title>
        <authorList>
            <person name="Burstein D."/>
            <person name="Amaro F."/>
            <person name="Zusman T."/>
            <person name="Lifshitz Z."/>
            <person name="Cohen O."/>
            <person name="Gilbert J.A."/>
            <person name="Pupko T."/>
            <person name="Shuman H.A."/>
            <person name="Segal G."/>
        </authorList>
    </citation>
    <scope>NUCLEOTIDE SEQUENCE [LARGE SCALE GENOMIC DNA]</scope>
    <source>
        <strain evidence="2 4">ATCC 43877</strain>
    </source>
</reference>
<keyword evidence="1" id="KW-1133">Transmembrane helix</keyword>
<dbReference type="EMBL" id="LNYN01000019">
    <property type="protein sequence ID" value="KTD34711.1"/>
    <property type="molecule type" value="Genomic_DNA"/>
</dbReference>
<keyword evidence="4" id="KW-1185">Reference proteome</keyword>
<dbReference type="AlphaFoldDB" id="A0A378JTH7"/>
<sequence>MLWILVSLFFCWLIYRELNGHMPVFKPYVTVLLLLAFAFAWAPVQHWRTERLLTAIASQLADNHLVKVHCNTLFDTLFDEDPRVGGHTDPKTGHIVIQYPRCSILMDYRSHPDHASPEEIISLNILTHESMHARGEYNEAKTECQAVQRNYRTARLLGVPEPIAKKNALEYYKNHYLTRSDGYFSKECAPGKSMDEHLSDSIWNE</sequence>
<name>A0A378JTH7_9GAMM</name>
<feature type="transmembrane region" description="Helical" evidence="1">
    <location>
        <begin position="26"/>
        <end position="44"/>
    </location>
</feature>
<dbReference type="EMBL" id="UGOG01000001">
    <property type="protein sequence ID" value="STX61317.1"/>
    <property type="molecule type" value="Genomic_DNA"/>
</dbReference>
<dbReference type="Proteomes" id="UP000254040">
    <property type="component" value="Unassembled WGS sequence"/>
</dbReference>
<evidence type="ECO:0000313" key="5">
    <source>
        <dbReference type="Proteomes" id="UP000254040"/>
    </source>
</evidence>
<evidence type="ECO:0000313" key="2">
    <source>
        <dbReference type="EMBL" id="KTD34711.1"/>
    </source>
</evidence>
<reference evidence="3 5" key="2">
    <citation type="submission" date="2018-06" db="EMBL/GenBank/DDBJ databases">
        <authorList>
            <consortium name="Pathogen Informatics"/>
            <person name="Doyle S."/>
        </authorList>
    </citation>
    <scope>NUCLEOTIDE SEQUENCE [LARGE SCALE GENOMIC DNA]</scope>
    <source>
        <strain evidence="3 5">NCTC12239</strain>
    </source>
</reference>
<organism evidence="3 5">
    <name type="scientific">Legionella moravica</name>
    <dbReference type="NCBI Taxonomy" id="39962"/>
    <lineage>
        <taxon>Bacteria</taxon>
        <taxon>Pseudomonadati</taxon>
        <taxon>Pseudomonadota</taxon>
        <taxon>Gammaproteobacteria</taxon>
        <taxon>Legionellales</taxon>
        <taxon>Legionellaceae</taxon>
        <taxon>Legionella</taxon>
    </lineage>
</organism>
<dbReference type="OrthoDB" id="5642467at2"/>
<gene>
    <name evidence="2" type="ORF">Lmor_1244</name>
    <name evidence="3" type="ORF">NCTC12239_00223</name>
</gene>
<keyword evidence="1" id="KW-0472">Membrane</keyword>
<evidence type="ECO:0000313" key="4">
    <source>
        <dbReference type="Proteomes" id="UP000054985"/>
    </source>
</evidence>
<evidence type="ECO:0008006" key="6">
    <source>
        <dbReference type="Google" id="ProtNLM"/>
    </source>
</evidence>
<evidence type="ECO:0000313" key="3">
    <source>
        <dbReference type="EMBL" id="STX61317.1"/>
    </source>
</evidence>
<evidence type="ECO:0000256" key="1">
    <source>
        <dbReference type="SAM" id="Phobius"/>
    </source>
</evidence>